<evidence type="ECO:0000313" key="1">
    <source>
        <dbReference type="EMBL" id="KAH3747444.1"/>
    </source>
</evidence>
<keyword evidence="2" id="KW-1185">Reference proteome</keyword>
<dbReference type="EMBL" id="JAIWYP010000010">
    <property type="protein sequence ID" value="KAH3747444.1"/>
    <property type="molecule type" value="Genomic_DNA"/>
</dbReference>
<organism evidence="1 2">
    <name type="scientific">Dreissena polymorpha</name>
    <name type="common">Zebra mussel</name>
    <name type="synonym">Mytilus polymorpha</name>
    <dbReference type="NCBI Taxonomy" id="45954"/>
    <lineage>
        <taxon>Eukaryota</taxon>
        <taxon>Metazoa</taxon>
        <taxon>Spiralia</taxon>
        <taxon>Lophotrochozoa</taxon>
        <taxon>Mollusca</taxon>
        <taxon>Bivalvia</taxon>
        <taxon>Autobranchia</taxon>
        <taxon>Heteroconchia</taxon>
        <taxon>Euheterodonta</taxon>
        <taxon>Imparidentia</taxon>
        <taxon>Neoheterodontei</taxon>
        <taxon>Myida</taxon>
        <taxon>Dreissenoidea</taxon>
        <taxon>Dreissenidae</taxon>
        <taxon>Dreissena</taxon>
    </lineage>
</organism>
<evidence type="ECO:0000313" key="2">
    <source>
        <dbReference type="Proteomes" id="UP000828390"/>
    </source>
</evidence>
<gene>
    <name evidence="1" type="ORF">DPMN_181871</name>
</gene>
<accession>A0A9D4I460</accession>
<dbReference type="Proteomes" id="UP000828390">
    <property type="component" value="Unassembled WGS sequence"/>
</dbReference>
<name>A0A9D4I460_DREPO</name>
<reference evidence="1" key="2">
    <citation type="submission" date="2020-11" db="EMBL/GenBank/DDBJ databases">
        <authorList>
            <person name="McCartney M.A."/>
            <person name="Auch B."/>
            <person name="Kono T."/>
            <person name="Mallez S."/>
            <person name="Becker A."/>
            <person name="Gohl D.M."/>
            <person name="Silverstein K.A.T."/>
            <person name="Koren S."/>
            <person name="Bechman K.B."/>
            <person name="Herman A."/>
            <person name="Abrahante J.E."/>
            <person name="Garbe J."/>
        </authorList>
    </citation>
    <scope>NUCLEOTIDE SEQUENCE</scope>
    <source>
        <strain evidence="1">Duluth1</strain>
        <tissue evidence="1">Whole animal</tissue>
    </source>
</reference>
<reference evidence="1" key="1">
    <citation type="journal article" date="2019" name="bioRxiv">
        <title>The Genome of the Zebra Mussel, Dreissena polymorpha: A Resource for Invasive Species Research.</title>
        <authorList>
            <person name="McCartney M.A."/>
            <person name="Auch B."/>
            <person name="Kono T."/>
            <person name="Mallez S."/>
            <person name="Zhang Y."/>
            <person name="Obille A."/>
            <person name="Becker A."/>
            <person name="Abrahante J.E."/>
            <person name="Garbe J."/>
            <person name="Badalamenti J.P."/>
            <person name="Herman A."/>
            <person name="Mangelson H."/>
            <person name="Liachko I."/>
            <person name="Sullivan S."/>
            <person name="Sone E.D."/>
            <person name="Koren S."/>
            <person name="Silverstein K.A.T."/>
            <person name="Beckman K.B."/>
            <person name="Gohl D.M."/>
        </authorList>
    </citation>
    <scope>NUCLEOTIDE SEQUENCE</scope>
    <source>
        <strain evidence="1">Duluth1</strain>
        <tissue evidence="1">Whole animal</tissue>
    </source>
</reference>
<dbReference type="AlphaFoldDB" id="A0A9D4I460"/>
<proteinExistence type="predicted"/>
<protein>
    <submittedName>
        <fullName evidence="1">Uncharacterized protein</fullName>
    </submittedName>
</protein>
<comment type="caution">
    <text evidence="1">The sequence shown here is derived from an EMBL/GenBank/DDBJ whole genome shotgun (WGS) entry which is preliminary data.</text>
</comment>
<sequence>MSQARQEVTLFVFHIDGQASVFPAVLAGKDVSKGSVIENGFCFSDNSSLGRNPLDRLQG</sequence>